<keyword evidence="2" id="KW-0732">Signal</keyword>
<evidence type="ECO:0000256" key="2">
    <source>
        <dbReference type="SAM" id="SignalP"/>
    </source>
</evidence>
<organism evidence="3 4">
    <name type="scientific">Lasiodiplodia hormozganensis</name>
    <dbReference type="NCBI Taxonomy" id="869390"/>
    <lineage>
        <taxon>Eukaryota</taxon>
        <taxon>Fungi</taxon>
        <taxon>Dikarya</taxon>
        <taxon>Ascomycota</taxon>
        <taxon>Pezizomycotina</taxon>
        <taxon>Dothideomycetes</taxon>
        <taxon>Dothideomycetes incertae sedis</taxon>
        <taxon>Botryosphaeriales</taxon>
        <taxon>Botryosphaeriaceae</taxon>
        <taxon>Lasiodiplodia</taxon>
    </lineage>
</organism>
<accession>A0AA39YIW0</accession>
<feature type="compositionally biased region" description="Low complexity" evidence="1">
    <location>
        <begin position="288"/>
        <end position="303"/>
    </location>
</feature>
<feature type="chain" id="PRO_5041222930" evidence="2">
    <location>
        <begin position="21"/>
        <end position="370"/>
    </location>
</feature>
<comment type="caution">
    <text evidence="3">The sequence shown here is derived from an EMBL/GenBank/DDBJ whole genome shotgun (WGS) entry which is preliminary data.</text>
</comment>
<evidence type="ECO:0000256" key="1">
    <source>
        <dbReference type="SAM" id="MobiDB-lite"/>
    </source>
</evidence>
<keyword evidence="4" id="KW-1185">Reference proteome</keyword>
<feature type="region of interest" description="Disordered" evidence="1">
    <location>
        <begin position="288"/>
        <end position="358"/>
    </location>
</feature>
<evidence type="ECO:0000313" key="4">
    <source>
        <dbReference type="Proteomes" id="UP001175001"/>
    </source>
</evidence>
<reference evidence="3" key="1">
    <citation type="submission" date="2023-06" db="EMBL/GenBank/DDBJ databases">
        <title>Multi-omics analyses reveal the molecular pathogenesis toolkit of Lasiodiplodia hormozganensis, a cross-kingdom pathogen.</title>
        <authorList>
            <person name="Felix C."/>
            <person name="Meneses R."/>
            <person name="Goncalves M.F.M."/>
            <person name="Tilleman L."/>
            <person name="Duarte A.S."/>
            <person name="Jorrin-Novo J.V."/>
            <person name="Van De Peer Y."/>
            <person name="Deforce D."/>
            <person name="Van Nieuwerburgh F."/>
            <person name="Esteves A.C."/>
            <person name="Alves A."/>
        </authorList>
    </citation>
    <scope>NUCLEOTIDE SEQUENCE</scope>
    <source>
        <strain evidence="3">CBS 339.90</strain>
    </source>
</reference>
<feature type="compositionally biased region" description="Acidic residues" evidence="1">
    <location>
        <begin position="304"/>
        <end position="319"/>
    </location>
</feature>
<gene>
    <name evidence="3" type="ORF">DIS24_g6077</name>
</gene>
<dbReference type="InterPro" id="IPR021476">
    <property type="entry name" value="Egh16-like"/>
</dbReference>
<dbReference type="EMBL" id="JAUJDW010000028">
    <property type="protein sequence ID" value="KAK0653428.1"/>
    <property type="molecule type" value="Genomic_DNA"/>
</dbReference>
<name>A0AA39YIW0_9PEZI</name>
<proteinExistence type="predicted"/>
<protein>
    <submittedName>
        <fullName evidence="3">Uncharacterized protein</fullName>
    </submittedName>
</protein>
<evidence type="ECO:0000313" key="3">
    <source>
        <dbReference type="EMBL" id="KAK0653428.1"/>
    </source>
</evidence>
<dbReference type="Pfam" id="PF11327">
    <property type="entry name" value="Egh16-like"/>
    <property type="match status" value="1"/>
</dbReference>
<dbReference type="PANTHER" id="PTHR34618">
    <property type="entry name" value="SURFACE PROTEIN MAS1, PUTATIVE-RELATED"/>
    <property type="match status" value="1"/>
</dbReference>
<sequence>MHFSAIVVAVICASSPLVAGHAAIIGAQGDAGGNGSAIGIVGSTPRDGTRRNPFQADATRFRGDAADTCGETIGAGTNDVESGTQQVLAASGNTLPQVSPGGQLQMTLHQVNSDGAGPYTCMIDPTGTGTQWTQINVAQNVPGSRRGRNRDGEATDFVSSSTPFFSAAPPSSLAHTVLIRRRLQSLVADMPAGMSCTGTVAGQTNVCMVRCQNPARAGPFGGCVPVQQSGAGANNAAATPAAGGAAGIATPAAGAGTAGTAGTAGSANAGTAGSAGLSAGATTGTNNAFGQSAAGAADSAAADAQEEEEEEEEEDEDEEDRKKARSEQSTSGQADSAAADAADRENEAEDEAEDRAVKVIQRRVKINLVA</sequence>
<feature type="signal peptide" evidence="2">
    <location>
        <begin position="1"/>
        <end position="20"/>
    </location>
</feature>
<dbReference type="PANTHER" id="PTHR34618:SF4">
    <property type="entry name" value="CAS1"/>
    <property type="match status" value="1"/>
</dbReference>
<dbReference type="AlphaFoldDB" id="A0AA39YIW0"/>
<dbReference type="Proteomes" id="UP001175001">
    <property type="component" value="Unassembled WGS sequence"/>
</dbReference>